<dbReference type="SUPFAM" id="SSF51735">
    <property type="entry name" value="NAD(P)-binding Rossmann-fold domains"/>
    <property type="match status" value="1"/>
</dbReference>
<organism evidence="2 3">
    <name type="scientific">Periweissella beninensis</name>
    <dbReference type="NCBI Taxonomy" id="504936"/>
    <lineage>
        <taxon>Bacteria</taxon>
        <taxon>Bacillati</taxon>
        <taxon>Bacillota</taxon>
        <taxon>Bacilli</taxon>
        <taxon>Lactobacillales</taxon>
        <taxon>Lactobacillaceae</taxon>
        <taxon>Periweissella</taxon>
    </lineage>
</organism>
<dbReference type="InterPro" id="IPR006115">
    <property type="entry name" value="6PGDH_NADP-bd"/>
</dbReference>
<comment type="caution">
    <text evidence="2">The sequence shown here is derived from an EMBL/GenBank/DDBJ whole genome shotgun (WGS) entry which is preliminary data.</text>
</comment>
<dbReference type="RefSeq" id="WP_205142815.1">
    <property type="nucleotide sequence ID" value="NZ_JAFBDN010000001.1"/>
</dbReference>
<dbReference type="Pfam" id="PF03446">
    <property type="entry name" value="NAD_binding_2"/>
    <property type="match status" value="1"/>
</dbReference>
<evidence type="ECO:0000313" key="2">
    <source>
        <dbReference type="EMBL" id="MCM2437325.1"/>
    </source>
</evidence>
<reference evidence="2" key="1">
    <citation type="submission" date="2021-04" db="EMBL/GenBank/DDBJ databases">
        <title>Taxonomic assessment of Weissella genus.</title>
        <authorList>
            <person name="Fanelli F."/>
            <person name="Chieffi D."/>
            <person name="Dell'Aquila A."/>
            <person name="Gyu-Sung C."/>
            <person name="Franz C.M.A.P."/>
            <person name="Fusco V."/>
        </authorList>
    </citation>
    <scope>NUCLEOTIDE SEQUENCE</scope>
    <source>
        <strain evidence="2">LMG 25373</strain>
    </source>
</reference>
<sequence>MSNISVFGKGNMGKAIASNFEDAGNTVSFVAENDQVATLGDIVVFAVPYPAVAGIIEKYRAELAGNKIIGN</sequence>
<dbReference type="EMBL" id="JAGMVS010000062">
    <property type="protein sequence ID" value="MCM2437325.1"/>
    <property type="molecule type" value="Genomic_DNA"/>
</dbReference>
<accession>A0ABT0VHN8</accession>
<dbReference type="Gene3D" id="3.40.50.720">
    <property type="entry name" value="NAD(P)-binding Rossmann-like Domain"/>
    <property type="match status" value="1"/>
</dbReference>
<feature type="domain" description="6-phosphogluconate dehydrogenase NADP-binding" evidence="1">
    <location>
        <begin position="3"/>
        <end position="35"/>
    </location>
</feature>
<dbReference type="InterPro" id="IPR036291">
    <property type="entry name" value="NAD(P)-bd_dom_sf"/>
</dbReference>
<evidence type="ECO:0000313" key="3">
    <source>
        <dbReference type="Proteomes" id="UP001057481"/>
    </source>
</evidence>
<proteinExistence type="predicted"/>
<protein>
    <recommendedName>
        <fullName evidence="1">6-phosphogluconate dehydrogenase NADP-binding domain-containing protein</fullName>
    </recommendedName>
</protein>
<gene>
    <name evidence="2" type="ORF">KAK10_05310</name>
</gene>
<keyword evidence="3" id="KW-1185">Reference proteome</keyword>
<dbReference type="Proteomes" id="UP001057481">
    <property type="component" value="Unassembled WGS sequence"/>
</dbReference>
<name>A0ABT0VHN8_9LACO</name>
<evidence type="ECO:0000259" key="1">
    <source>
        <dbReference type="Pfam" id="PF03446"/>
    </source>
</evidence>